<evidence type="ECO:0000313" key="2">
    <source>
        <dbReference type="EMBL" id="MFC4258541.1"/>
    </source>
</evidence>
<feature type="region of interest" description="Disordered" evidence="1">
    <location>
        <begin position="1"/>
        <end position="38"/>
    </location>
</feature>
<keyword evidence="3" id="KW-1185">Reference proteome</keyword>
<organism evidence="2 3">
    <name type="scientific">Marinobacter lacisalsi</name>
    <dbReference type="NCBI Taxonomy" id="475979"/>
    <lineage>
        <taxon>Bacteria</taxon>
        <taxon>Pseudomonadati</taxon>
        <taxon>Pseudomonadota</taxon>
        <taxon>Gammaproteobacteria</taxon>
        <taxon>Pseudomonadales</taxon>
        <taxon>Marinobacteraceae</taxon>
        <taxon>Marinobacter</taxon>
    </lineage>
</organism>
<proteinExistence type="predicted"/>
<protein>
    <submittedName>
        <fullName evidence="2">Uncharacterized protein</fullName>
    </submittedName>
</protein>
<name>A0ABV8QDW5_9GAMM</name>
<dbReference type="Proteomes" id="UP001595798">
    <property type="component" value="Unassembled WGS sequence"/>
</dbReference>
<evidence type="ECO:0000313" key="3">
    <source>
        <dbReference type="Proteomes" id="UP001595798"/>
    </source>
</evidence>
<comment type="caution">
    <text evidence="2">The sequence shown here is derived from an EMBL/GenBank/DDBJ whole genome shotgun (WGS) entry which is preliminary data.</text>
</comment>
<gene>
    <name evidence="2" type="ORF">ACFOZ5_05760</name>
</gene>
<sequence>MIVSGYSKHIYGNTRSEHRRSDQAEKIAGSHAPGDSIPARYRDQCGGIDLEQVQRDQKEARRQLVRAMLQSLRNVVGWR</sequence>
<accession>A0ABV8QDW5</accession>
<evidence type="ECO:0000256" key="1">
    <source>
        <dbReference type="SAM" id="MobiDB-lite"/>
    </source>
</evidence>
<feature type="compositionally biased region" description="Basic and acidic residues" evidence="1">
    <location>
        <begin position="15"/>
        <end position="25"/>
    </location>
</feature>
<dbReference type="EMBL" id="JBHSDI010000009">
    <property type="protein sequence ID" value="MFC4258541.1"/>
    <property type="molecule type" value="Genomic_DNA"/>
</dbReference>
<dbReference type="RefSeq" id="WP_379886069.1">
    <property type="nucleotide sequence ID" value="NZ_JBHSDI010000009.1"/>
</dbReference>
<reference evidence="3" key="1">
    <citation type="journal article" date="2019" name="Int. J. Syst. Evol. Microbiol.">
        <title>The Global Catalogue of Microorganisms (GCM) 10K type strain sequencing project: providing services to taxonomists for standard genome sequencing and annotation.</title>
        <authorList>
            <consortium name="The Broad Institute Genomics Platform"/>
            <consortium name="The Broad Institute Genome Sequencing Center for Infectious Disease"/>
            <person name="Wu L."/>
            <person name="Ma J."/>
        </authorList>
    </citation>
    <scope>NUCLEOTIDE SEQUENCE [LARGE SCALE GENOMIC DNA]</scope>
    <source>
        <strain evidence="3">CECT 7297</strain>
    </source>
</reference>